<feature type="binding site" evidence="14">
    <location>
        <position position="36"/>
    </location>
    <ligand>
        <name>NADP(+)</name>
        <dbReference type="ChEBI" id="CHEBI:58349"/>
    </ligand>
</feature>
<dbReference type="OrthoDB" id="9790352at2"/>
<dbReference type="Proteomes" id="UP000244223">
    <property type="component" value="Unassembled WGS sequence"/>
</dbReference>
<dbReference type="InterPro" id="IPR022663">
    <property type="entry name" value="DapB_C"/>
</dbReference>
<dbReference type="Gene3D" id="3.30.360.10">
    <property type="entry name" value="Dihydrodipicolinate Reductase, domain 2"/>
    <property type="match status" value="1"/>
</dbReference>
<keyword evidence="5 14" id="KW-0521">NADP</keyword>
<dbReference type="PROSITE" id="PS01298">
    <property type="entry name" value="DAPB"/>
    <property type="match status" value="1"/>
</dbReference>
<dbReference type="RefSeq" id="WP_107864151.1">
    <property type="nucleotide sequence ID" value="NZ_QAON01000001.1"/>
</dbReference>
<evidence type="ECO:0000256" key="5">
    <source>
        <dbReference type="ARBA" id="ARBA00022857"/>
    </source>
</evidence>
<evidence type="ECO:0000313" key="18">
    <source>
        <dbReference type="Proteomes" id="UP000244223"/>
    </source>
</evidence>
<dbReference type="NCBIfam" id="TIGR00036">
    <property type="entry name" value="dapB"/>
    <property type="match status" value="1"/>
</dbReference>
<dbReference type="GO" id="GO:0016726">
    <property type="term" value="F:oxidoreductase activity, acting on CH or CH2 groups, NAD or NADP as acceptor"/>
    <property type="evidence" value="ECO:0007669"/>
    <property type="project" value="UniProtKB-UniRule"/>
</dbReference>
<evidence type="ECO:0000256" key="1">
    <source>
        <dbReference type="ARBA" id="ARBA00004496"/>
    </source>
</evidence>
<dbReference type="InterPro" id="IPR036291">
    <property type="entry name" value="NAD(P)-bd_dom_sf"/>
</dbReference>
<dbReference type="AlphaFoldDB" id="A0A2T5J3H3"/>
<dbReference type="InterPro" id="IPR023940">
    <property type="entry name" value="DHDPR_bac"/>
</dbReference>
<feature type="active site" description="Proton donor" evidence="14">
    <location>
        <position position="160"/>
    </location>
</feature>
<dbReference type="CDD" id="cd02274">
    <property type="entry name" value="DHDPR_N"/>
    <property type="match status" value="1"/>
</dbReference>
<organism evidence="17 18">
    <name type="scientific">Agitococcus lubricus</name>
    <dbReference type="NCBI Taxonomy" id="1077255"/>
    <lineage>
        <taxon>Bacteria</taxon>
        <taxon>Pseudomonadati</taxon>
        <taxon>Pseudomonadota</taxon>
        <taxon>Gammaproteobacteria</taxon>
        <taxon>Moraxellales</taxon>
        <taxon>Moraxellaceae</taxon>
        <taxon>Agitococcus</taxon>
    </lineage>
</organism>
<evidence type="ECO:0000256" key="2">
    <source>
        <dbReference type="ARBA" id="ARBA00006642"/>
    </source>
</evidence>
<evidence type="ECO:0000256" key="8">
    <source>
        <dbReference type="ARBA" id="ARBA00023027"/>
    </source>
</evidence>
<dbReference type="PANTHER" id="PTHR20836">
    <property type="entry name" value="DIHYDRODIPICOLINATE REDUCTASE"/>
    <property type="match status" value="1"/>
</dbReference>
<evidence type="ECO:0000313" key="17">
    <source>
        <dbReference type="EMBL" id="PTQ91126.1"/>
    </source>
</evidence>
<dbReference type="PANTHER" id="PTHR20836:SF0">
    <property type="entry name" value="4-HYDROXY-TETRAHYDRODIPICOLINATE REDUCTASE 1, CHLOROPLASTIC-RELATED"/>
    <property type="match status" value="1"/>
</dbReference>
<evidence type="ECO:0000256" key="6">
    <source>
        <dbReference type="ARBA" id="ARBA00022915"/>
    </source>
</evidence>
<comment type="subunit">
    <text evidence="14">Homotetramer.</text>
</comment>
<evidence type="ECO:0000256" key="13">
    <source>
        <dbReference type="ARBA" id="ARBA00049396"/>
    </source>
</evidence>
<evidence type="ECO:0000256" key="9">
    <source>
        <dbReference type="ARBA" id="ARBA00023154"/>
    </source>
</evidence>
<reference evidence="17 18" key="1">
    <citation type="submission" date="2018-04" db="EMBL/GenBank/DDBJ databases">
        <title>Genomic Encyclopedia of Archaeal and Bacterial Type Strains, Phase II (KMG-II): from individual species to whole genera.</title>
        <authorList>
            <person name="Goeker M."/>
        </authorList>
    </citation>
    <scope>NUCLEOTIDE SEQUENCE [LARGE SCALE GENOMIC DNA]</scope>
    <source>
        <strain evidence="17 18">DSM 5822</strain>
    </source>
</reference>
<evidence type="ECO:0000256" key="7">
    <source>
        <dbReference type="ARBA" id="ARBA00023002"/>
    </source>
</evidence>
<dbReference type="Gene3D" id="3.40.50.720">
    <property type="entry name" value="NAD(P)-binding Rossmann-like Domain"/>
    <property type="match status" value="1"/>
</dbReference>
<feature type="binding site" evidence="14">
    <location>
        <position position="35"/>
    </location>
    <ligand>
        <name>NAD(+)</name>
        <dbReference type="ChEBI" id="CHEBI:57540"/>
    </ligand>
</feature>
<evidence type="ECO:0000256" key="10">
    <source>
        <dbReference type="ARBA" id="ARBA00037922"/>
    </source>
</evidence>
<feature type="binding site" evidence="14">
    <location>
        <begin position="123"/>
        <end position="126"/>
    </location>
    <ligand>
        <name>NAD(+)</name>
        <dbReference type="ChEBI" id="CHEBI:57540"/>
    </ligand>
</feature>
<comment type="catalytic activity">
    <reaction evidence="13 14">
        <text>(S)-2,3,4,5-tetrahydrodipicolinate + NAD(+) + H2O = (2S,4S)-4-hydroxy-2,3,4,5-tetrahydrodipicolinate + NADH + H(+)</text>
        <dbReference type="Rhea" id="RHEA:35323"/>
        <dbReference type="ChEBI" id="CHEBI:15377"/>
        <dbReference type="ChEBI" id="CHEBI:15378"/>
        <dbReference type="ChEBI" id="CHEBI:16845"/>
        <dbReference type="ChEBI" id="CHEBI:57540"/>
        <dbReference type="ChEBI" id="CHEBI:57945"/>
        <dbReference type="ChEBI" id="CHEBI:67139"/>
        <dbReference type="EC" id="1.17.1.8"/>
    </reaction>
</comment>
<dbReference type="GO" id="GO:0009089">
    <property type="term" value="P:lysine biosynthetic process via diaminopimelate"/>
    <property type="evidence" value="ECO:0007669"/>
    <property type="project" value="UniProtKB-UniRule"/>
</dbReference>
<feature type="binding site" evidence="14">
    <location>
        <begin position="9"/>
        <end position="14"/>
    </location>
    <ligand>
        <name>NAD(+)</name>
        <dbReference type="ChEBI" id="CHEBI:57540"/>
    </ligand>
</feature>
<dbReference type="FunFam" id="3.40.50.720:FF:000048">
    <property type="entry name" value="4-hydroxy-tetrahydrodipicolinate reductase"/>
    <property type="match status" value="1"/>
</dbReference>
<dbReference type="GO" id="GO:0019877">
    <property type="term" value="P:diaminopimelate biosynthetic process"/>
    <property type="evidence" value="ECO:0007669"/>
    <property type="project" value="UniProtKB-UniRule"/>
</dbReference>
<comment type="caution">
    <text evidence="17">The sequence shown here is derived from an EMBL/GenBank/DDBJ whole genome shotgun (WGS) entry which is preliminary data.</text>
</comment>
<feature type="active site" description="Proton donor/acceptor" evidence="14">
    <location>
        <position position="156"/>
    </location>
</feature>
<evidence type="ECO:0000259" key="15">
    <source>
        <dbReference type="Pfam" id="PF01113"/>
    </source>
</evidence>
<proteinExistence type="inferred from homology"/>
<feature type="binding site" evidence="14">
    <location>
        <begin position="166"/>
        <end position="167"/>
    </location>
    <ligand>
        <name>(S)-2,3,4,5-tetrahydrodipicolinate</name>
        <dbReference type="ChEBI" id="CHEBI:16845"/>
    </ligand>
</feature>
<protein>
    <recommendedName>
        <fullName evidence="11 14">4-hydroxy-tetrahydrodipicolinate reductase</fullName>
        <shortName evidence="14">HTPA reductase</shortName>
        <ecNumber evidence="11 14">1.17.1.8</ecNumber>
    </recommendedName>
</protein>
<evidence type="ECO:0000256" key="14">
    <source>
        <dbReference type="HAMAP-Rule" id="MF_00102"/>
    </source>
</evidence>
<dbReference type="Pfam" id="PF05173">
    <property type="entry name" value="DapB_C"/>
    <property type="match status" value="1"/>
</dbReference>
<dbReference type="PIRSF" id="PIRSF000161">
    <property type="entry name" value="DHPR"/>
    <property type="match status" value="1"/>
</dbReference>
<comment type="catalytic activity">
    <reaction evidence="12 14">
        <text>(S)-2,3,4,5-tetrahydrodipicolinate + NADP(+) + H2O = (2S,4S)-4-hydroxy-2,3,4,5-tetrahydrodipicolinate + NADPH + H(+)</text>
        <dbReference type="Rhea" id="RHEA:35331"/>
        <dbReference type="ChEBI" id="CHEBI:15377"/>
        <dbReference type="ChEBI" id="CHEBI:15378"/>
        <dbReference type="ChEBI" id="CHEBI:16845"/>
        <dbReference type="ChEBI" id="CHEBI:57783"/>
        <dbReference type="ChEBI" id="CHEBI:58349"/>
        <dbReference type="ChEBI" id="CHEBI:67139"/>
        <dbReference type="EC" id="1.17.1.8"/>
    </reaction>
</comment>
<dbReference type="FunFam" id="3.30.360.10:FF:000004">
    <property type="entry name" value="4-hydroxy-tetrahydrodipicolinate reductase"/>
    <property type="match status" value="1"/>
</dbReference>
<comment type="caution">
    <text evidence="14">Was originally thought to be a dihydrodipicolinate reductase (DHDPR), catalyzing the conversion of dihydrodipicolinate to tetrahydrodipicolinate. However, it was shown in E.coli that the substrate of the enzymatic reaction is not dihydrodipicolinate (DHDP) but in fact (2S,4S)-4-hydroxy-2,3,4,5-tetrahydrodipicolinic acid (HTPA), the product released by the DapA-catalyzed reaction.</text>
</comment>
<dbReference type="UniPathway" id="UPA00034">
    <property type="reaction ID" value="UER00018"/>
</dbReference>
<keyword evidence="3 14" id="KW-0963">Cytoplasm</keyword>
<feature type="binding site" evidence="14">
    <location>
        <position position="157"/>
    </location>
    <ligand>
        <name>(S)-2,3,4,5-tetrahydrodipicolinate</name>
        <dbReference type="ChEBI" id="CHEBI:16845"/>
    </ligand>
</feature>
<evidence type="ECO:0000256" key="3">
    <source>
        <dbReference type="ARBA" id="ARBA00022490"/>
    </source>
</evidence>
<comment type="subcellular location">
    <subcellularLocation>
        <location evidence="1 14">Cytoplasm</location>
    </subcellularLocation>
</comment>
<dbReference type="HAMAP" id="MF_00102">
    <property type="entry name" value="DapB"/>
    <property type="match status" value="1"/>
</dbReference>
<comment type="similarity">
    <text evidence="2 14">Belongs to the DapB family.</text>
</comment>
<evidence type="ECO:0000256" key="11">
    <source>
        <dbReference type="ARBA" id="ARBA00038983"/>
    </source>
</evidence>
<sequence length="268" mass="28489">MPTRIGICGAAGRMGRALIHAVDAREDVVLAAAIERVGSTLIGADAGEMAALSPMNVKINASLASQIDLVDVVIDFTAPAATIDNVALCRQEGKGIVIGTTGLNDQQKQFLIEASQEIPIVYSGNYSVGVNVSLKLLELAAKAFGDTVDIDVLEAHHRYKVDAPSGTALMMGEAVAKALGRDLKEVACYAREGHTGPRDRQTIGFQTIRGGDIVGDHTVYFMGDGERVEIRHVATNRMNFANGAVRAAAWIGTRRAGLYDMRDVLGLK</sequence>
<gene>
    <name evidence="14" type="primary">dapB</name>
    <name evidence="17" type="ORF">C8N29_101198</name>
</gene>
<evidence type="ECO:0000259" key="16">
    <source>
        <dbReference type="Pfam" id="PF05173"/>
    </source>
</evidence>
<dbReference type="EC" id="1.17.1.8" evidence="11 14"/>
<keyword evidence="7 14" id="KW-0560">Oxidoreductase</keyword>
<feature type="domain" description="Dihydrodipicolinate reductase C-terminal" evidence="16">
    <location>
        <begin position="129"/>
        <end position="265"/>
    </location>
</feature>
<dbReference type="GO" id="GO:0008839">
    <property type="term" value="F:4-hydroxy-tetrahydrodipicolinate reductase"/>
    <property type="evidence" value="ECO:0007669"/>
    <property type="project" value="UniProtKB-UniRule"/>
</dbReference>
<dbReference type="EMBL" id="QAON01000001">
    <property type="protein sequence ID" value="PTQ91126.1"/>
    <property type="molecule type" value="Genomic_DNA"/>
</dbReference>
<dbReference type="SUPFAM" id="SSF55347">
    <property type="entry name" value="Glyceraldehyde-3-phosphate dehydrogenase-like, C-terminal domain"/>
    <property type="match status" value="1"/>
</dbReference>
<dbReference type="SUPFAM" id="SSF51735">
    <property type="entry name" value="NAD(P)-binding Rossmann-fold domains"/>
    <property type="match status" value="1"/>
</dbReference>
<keyword evidence="8 14" id="KW-0520">NAD</keyword>
<comment type="function">
    <text evidence="14">Catalyzes the conversion of 4-hydroxy-tetrahydrodipicolinate (HTPA) to tetrahydrodipicolinate.</text>
</comment>
<feature type="binding site" evidence="14">
    <location>
        <begin position="99"/>
        <end position="101"/>
    </location>
    <ligand>
        <name>NAD(+)</name>
        <dbReference type="ChEBI" id="CHEBI:57540"/>
    </ligand>
</feature>
<dbReference type="InterPro" id="IPR000846">
    <property type="entry name" value="DapB_N"/>
</dbReference>
<keyword evidence="6 14" id="KW-0220">Diaminopimelate biosynthesis</keyword>
<feature type="domain" description="Dihydrodipicolinate reductase N-terminal" evidence="15">
    <location>
        <begin position="4"/>
        <end position="126"/>
    </location>
</feature>
<name>A0A2T5J3H3_9GAMM</name>
<accession>A0A2T5J3H3</accession>
<dbReference type="InterPro" id="IPR022664">
    <property type="entry name" value="DapB_N_CS"/>
</dbReference>
<dbReference type="GO" id="GO:0051287">
    <property type="term" value="F:NAD binding"/>
    <property type="evidence" value="ECO:0007669"/>
    <property type="project" value="UniProtKB-UniRule"/>
</dbReference>
<evidence type="ECO:0000256" key="12">
    <source>
        <dbReference type="ARBA" id="ARBA00049080"/>
    </source>
</evidence>
<keyword evidence="18" id="KW-1185">Reference proteome</keyword>
<keyword evidence="4 14" id="KW-0028">Amino-acid biosynthesis</keyword>
<keyword evidence="9 14" id="KW-0457">Lysine biosynthesis</keyword>
<dbReference type="GO" id="GO:0050661">
    <property type="term" value="F:NADP binding"/>
    <property type="evidence" value="ECO:0007669"/>
    <property type="project" value="UniProtKB-UniRule"/>
</dbReference>
<dbReference type="GO" id="GO:0005829">
    <property type="term" value="C:cytosol"/>
    <property type="evidence" value="ECO:0007669"/>
    <property type="project" value="TreeGrafter"/>
</dbReference>
<dbReference type="Pfam" id="PF01113">
    <property type="entry name" value="DapB_N"/>
    <property type="match status" value="1"/>
</dbReference>
<comment type="pathway">
    <text evidence="10 14">Amino-acid biosynthesis; L-lysine biosynthesis via DAP pathway; (S)-tetrahydrodipicolinate from L-aspartate: step 4/4.</text>
</comment>
<evidence type="ECO:0000256" key="4">
    <source>
        <dbReference type="ARBA" id="ARBA00022605"/>
    </source>
</evidence>